<dbReference type="EMBL" id="BMOY01000049">
    <property type="protein sequence ID" value="GGJ12962.1"/>
    <property type="molecule type" value="Genomic_DNA"/>
</dbReference>
<evidence type="ECO:0000313" key="1">
    <source>
        <dbReference type="EMBL" id="GGJ12962.1"/>
    </source>
</evidence>
<organism evidence="1 2">
    <name type="scientific">Alicyclobacillus cellulosilyticus</name>
    <dbReference type="NCBI Taxonomy" id="1003997"/>
    <lineage>
        <taxon>Bacteria</taxon>
        <taxon>Bacillati</taxon>
        <taxon>Bacillota</taxon>
        <taxon>Bacilli</taxon>
        <taxon>Bacillales</taxon>
        <taxon>Alicyclobacillaceae</taxon>
        <taxon>Alicyclobacillus</taxon>
    </lineage>
</organism>
<gene>
    <name evidence="1" type="ORF">GCM10010885_22830</name>
</gene>
<comment type="caution">
    <text evidence="1">The sequence shown here is derived from an EMBL/GenBank/DDBJ whole genome shotgun (WGS) entry which is preliminary data.</text>
</comment>
<reference evidence="1" key="2">
    <citation type="submission" date="2020-09" db="EMBL/GenBank/DDBJ databases">
        <authorList>
            <person name="Sun Q."/>
            <person name="Ohkuma M."/>
        </authorList>
    </citation>
    <scope>NUCLEOTIDE SEQUENCE</scope>
    <source>
        <strain evidence="1">JCM 18487</strain>
    </source>
</reference>
<evidence type="ECO:0000313" key="2">
    <source>
        <dbReference type="Proteomes" id="UP000637695"/>
    </source>
</evidence>
<keyword evidence="2" id="KW-1185">Reference proteome</keyword>
<name>A0A917KG41_9BACL</name>
<dbReference type="RefSeq" id="WP_188883234.1">
    <property type="nucleotide sequence ID" value="NZ_BMOY01000049.1"/>
</dbReference>
<dbReference type="AlphaFoldDB" id="A0A917KG41"/>
<protein>
    <recommendedName>
        <fullName evidence="3">DUF1499 domain-containing protein</fullName>
    </recommendedName>
</protein>
<evidence type="ECO:0008006" key="3">
    <source>
        <dbReference type="Google" id="ProtNLM"/>
    </source>
</evidence>
<dbReference type="Proteomes" id="UP000637695">
    <property type="component" value="Unassembled WGS sequence"/>
</dbReference>
<reference evidence="1" key="1">
    <citation type="journal article" date="2014" name="Int. J. Syst. Evol. Microbiol.">
        <title>Complete genome sequence of Corynebacterium casei LMG S-19264T (=DSM 44701T), isolated from a smear-ripened cheese.</title>
        <authorList>
            <consortium name="US DOE Joint Genome Institute (JGI-PGF)"/>
            <person name="Walter F."/>
            <person name="Albersmeier A."/>
            <person name="Kalinowski J."/>
            <person name="Ruckert C."/>
        </authorList>
    </citation>
    <scope>NUCLEOTIDE SEQUENCE</scope>
    <source>
        <strain evidence="1">JCM 18487</strain>
    </source>
</reference>
<sequence>MSIGRTIVGLWRSREETREHHRDPNLRTRYYREPRDRMVEKVVEVIRGQLRGWHVVHVSRDHGEIVVERRHWLGTRDITITVYHVSPMRSAVDIVSSKRGSFGDLGASYADILAFFQALNRVAQLEQKS</sequence>
<proteinExistence type="predicted"/>
<accession>A0A917KG41</accession>